<evidence type="ECO:0000313" key="3">
    <source>
        <dbReference type="Proteomes" id="UP000187203"/>
    </source>
</evidence>
<reference evidence="3" key="1">
    <citation type="submission" date="2013-09" db="EMBL/GenBank/DDBJ databases">
        <title>Corchorus olitorius genome sequencing.</title>
        <authorList>
            <person name="Alam M."/>
            <person name="Haque M.S."/>
            <person name="Islam M.S."/>
            <person name="Emdad E.M."/>
            <person name="Islam M.M."/>
            <person name="Ahmed B."/>
            <person name="Halim A."/>
            <person name="Hossen Q.M.M."/>
            <person name="Hossain M.Z."/>
            <person name="Ahmed R."/>
            <person name="Khan M.M."/>
            <person name="Islam R."/>
            <person name="Rashid M.M."/>
            <person name="Khan S.A."/>
            <person name="Rahman M.S."/>
            <person name="Alam M."/>
            <person name="Yahiya A.S."/>
            <person name="Khan M.S."/>
            <person name="Azam M.S."/>
            <person name="Haque T."/>
            <person name="Lashkar M.Z.H."/>
            <person name="Akhand A.I."/>
            <person name="Morshed G."/>
            <person name="Roy S."/>
            <person name="Uddin K.S."/>
            <person name="Rabeya T."/>
            <person name="Hossain A.S."/>
            <person name="Chowdhury A."/>
            <person name="Snigdha A.R."/>
            <person name="Mortoza M.S."/>
            <person name="Matin S.A."/>
            <person name="Hoque S.M.E."/>
            <person name="Islam M.K."/>
            <person name="Roy D.K."/>
            <person name="Haider R."/>
            <person name="Moosa M.M."/>
            <person name="Elias S.M."/>
            <person name="Hasan A.M."/>
            <person name="Jahan S."/>
            <person name="Shafiuddin M."/>
            <person name="Mahmood N."/>
            <person name="Shommy N.S."/>
        </authorList>
    </citation>
    <scope>NUCLEOTIDE SEQUENCE [LARGE SCALE GENOMIC DNA]</scope>
    <source>
        <strain evidence="3">cv. O-4</strain>
    </source>
</reference>
<gene>
    <name evidence="2" type="ORF">COLO4_28921</name>
</gene>
<keyword evidence="3" id="KW-1185">Reference proteome</keyword>
<comment type="caution">
    <text evidence="2">The sequence shown here is derived from an EMBL/GenBank/DDBJ whole genome shotgun (WGS) entry which is preliminary data.</text>
</comment>
<accession>A0A1R3HHR4</accession>
<protein>
    <submittedName>
        <fullName evidence="2">1-aminocyclopropane-1-carboxylate oxidase</fullName>
    </submittedName>
</protein>
<organism evidence="2 3">
    <name type="scientific">Corchorus olitorius</name>
    <dbReference type="NCBI Taxonomy" id="93759"/>
    <lineage>
        <taxon>Eukaryota</taxon>
        <taxon>Viridiplantae</taxon>
        <taxon>Streptophyta</taxon>
        <taxon>Embryophyta</taxon>
        <taxon>Tracheophyta</taxon>
        <taxon>Spermatophyta</taxon>
        <taxon>Magnoliopsida</taxon>
        <taxon>eudicotyledons</taxon>
        <taxon>Gunneridae</taxon>
        <taxon>Pentapetalae</taxon>
        <taxon>rosids</taxon>
        <taxon>malvids</taxon>
        <taxon>Malvales</taxon>
        <taxon>Malvaceae</taxon>
        <taxon>Grewioideae</taxon>
        <taxon>Apeibeae</taxon>
        <taxon>Corchorus</taxon>
    </lineage>
</organism>
<name>A0A1R3HHR4_9ROSI</name>
<dbReference type="EMBL" id="AWUE01020143">
    <property type="protein sequence ID" value="OMO69815.1"/>
    <property type="molecule type" value="Genomic_DNA"/>
</dbReference>
<feature type="compositionally biased region" description="Polar residues" evidence="1">
    <location>
        <begin position="1"/>
        <end position="12"/>
    </location>
</feature>
<feature type="region of interest" description="Disordered" evidence="1">
    <location>
        <begin position="1"/>
        <end position="44"/>
    </location>
</feature>
<sequence length="121" mass="13412">MNPNPKISNSRPKASVVAPSATATDWPPSNETRNKNEPTNVSFPPFKHNKLKLCHSLLPFNPQDPKISPTAYSQTPKQRRCPSSYPKALAFEDCVSSRLAFALGFERARCVAGPMEGEEER</sequence>
<feature type="compositionally biased region" description="Polar residues" evidence="1">
    <location>
        <begin position="21"/>
        <end position="42"/>
    </location>
</feature>
<proteinExistence type="predicted"/>
<dbReference type="Proteomes" id="UP000187203">
    <property type="component" value="Unassembled WGS sequence"/>
</dbReference>
<evidence type="ECO:0000313" key="2">
    <source>
        <dbReference type="EMBL" id="OMO69815.1"/>
    </source>
</evidence>
<dbReference type="AlphaFoldDB" id="A0A1R3HHR4"/>
<evidence type="ECO:0000256" key="1">
    <source>
        <dbReference type="SAM" id="MobiDB-lite"/>
    </source>
</evidence>